<evidence type="ECO:0000256" key="8">
    <source>
        <dbReference type="ARBA" id="ARBA00022737"/>
    </source>
</evidence>
<comment type="catalytic activity">
    <reaction evidence="16">
        <text>a 5,6-dihydrouridine in mRNA + NAD(+) = a uridine in mRNA + NADH + H(+)</text>
        <dbReference type="Rhea" id="RHEA:69851"/>
        <dbReference type="Rhea" id="RHEA-COMP:14658"/>
        <dbReference type="Rhea" id="RHEA-COMP:17789"/>
        <dbReference type="ChEBI" id="CHEBI:15378"/>
        <dbReference type="ChEBI" id="CHEBI:57540"/>
        <dbReference type="ChEBI" id="CHEBI:57945"/>
        <dbReference type="ChEBI" id="CHEBI:65315"/>
        <dbReference type="ChEBI" id="CHEBI:74443"/>
    </reaction>
    <physiologicalReaction direction="right-to-left" evidence="16">
        <dbReference type="Rhea" id="RHEA:69853"/>
    </physiologicalReaction>
</comment>
<evidence type="ECO:0000256" key="12">
    <source>
        <dbReference type="ARBA" id="ARBA00023002"/>
    </source>
</evidence>
<comment type="catalytic activity">
    <reaction evidence="18">
        <text>5,6-dihydrouridine(47) in tRNA + NADP(+) = uridine(47) in tRNA + NADPH + H(+)</text>
        <dbReference type="Rhea" id="RHEA:53360"/>
        <dbReference type="Rhea" id="RHEA-COMP:13539"/>
        <dbReference type="Rhea" id="RHEA-COMP:13540"/>
        <dbReference type="ChEBI" id="CHEBI:15378"/>
        <dbReference type="ChEBI" id="CHEBI:57783"/>
        <dbReference type="ChEBI" id="CHEBI:58349"/>
        <dbReference type="ChEBI" id="CHEBI:65315"/>
        <dbReference type="ChEBI" id="CHEBI:74443"/>
        <dbReference type="EC" id="1.3.1.89"/>
    </reaction>
    <physiologicalReaction direction="right-to-left" evidence="18">
        <dbReference type="Rhea" id="RHEA:53362"/>
    </physiologicalReaction>
</comment>
<keyword evidence="9 19" id="KW-0863">Zinc-finger</keyword>
<dbReference type="Gene3D" id="4.10.1000.10">
    <property type="entry name" value="Zinc finger, CCCH-type"/>
    <property type="match status" value="1"/>
</dbReference>
<keyword evidence="8" id="KW-0677">Repeat</keyword>
<keyword evidence="11" id="KW-0521">NADP</keyword>
<dbReference type="Gene3D" id="3.20.20.70">
    <property type="entry name" value="Aldolase class I"/>
    <property type="match status" value="1"/>
</dbReference>
<dbReference type="Proteomes" id="UP000036987">
    <property type="component" value="Unassembled WGS sequence"/>
</dbReference>
<evidence type="ECO:0000313" key="24">
    <source>
        <dbReference type="Proteomes" id="UP000036987"/>
    </source>
</evidence>
<dbReference type="InterPro" id="IPR013785">
    <property type="entry name" value="Aldolase_TIM"/>
</dbReference>
<proteinExistence type="inferred from homology"/>
<evidence type="ECO:0000256" key="4">
    <source>
        <dbReference type="ARBA" id="ARBA00022643"/>
    </source>
</evidence>
<keyword evidence="10 19" id="KW-0862">Zinc</keyword>
<comment type="cofactor">
    <cofactor evidence="1 20">
        <name>FMN</name>
        <dbReference type="ChEBI" id="CHEBI:58210"/>
    </cofactor>
</comment>
<dbReference type="GO" id="GO:0102265">
    <property type="term" value="F:tRNA-dihydrouridine47 synthase activity"/>
    <property type="evidence" value="ECO:0007669"/>
    <property type="project" value="UniProtKB-EC"/>
</dbReference>
<keyword evidence="12 20" id="KW-0560">Oxidoreductase</keyword>
<evidence type="ECO:0000256" key="15">
    <source>
        <dbReference type="ARBA" id="ARBA00048266"/>
    </source>
</evidence>
<accession>A0A0K9P6V9</accession>
<feature type="region of interest" description="Disordered" evidence="21">
    <location>
        <begin position="1"/>
        <end position="21"/>
    </location>
</feature>
<evidence type="ECO:0000256" key="1">
    <source>
        <dbReference type="ARBA" id="ARBA00001917"/>
    </source>
</evidence>
<dbReference type="EMBL" id="LFYR01001099">
    <property type="protein sequence ID" value="KMZ64761.1"/>
    <property type="molecule type" value="Genomic_DNA"/>
</dbReference>
<comment type="function">
    <text evidence="14">Catalyzes the synthesis of dihydrouridine, a modified base found in the D-loop of most tRNAs. Specifically modifies U47 in cytoplasmic tRNAs. Catalyzes the synthesis of dihydrouridine in some mRNAs, thereby affecting their translation.</text>
</comment>
<evidence type="ECO:0000259" key="22">
    <source>
        <dbReference type="PROSITE" id="PS50103"/>
    </source>
</evidence>
<dbReference type="GO" id="GO:0050660">
    <property type="term" value="F:flavin adenine dinucleotide binding"/>
    <property type="evidence" value="ECO:0007669"/>
    <property type="project" value="UniProtKB-UniRule"/>
</dbReference>
<feature type="domain" description="C3H1-type" evidence="22">
    <location>
        <begin position="87"/>
        <end position="118"/>
    </location>
</feature>
<dbReference type="PANTHER" id="PTHR45846">
    <property type="entry name" value="TRNA-DIHYDROURIDINE(47) SYNTHASE [NAD(P)(+)]-LIKE"/>
    <property type="match status" value="1"/>
</dbReference>
<keyword evidence="6 20" id="KW-0819">tRNA processing</keyword>
<dbReference type="STRING" id="29655.A0A0K9P6V9"/>
<dbReference type="PROSITE" id="PS50103">
    <property type="entry name" value="ZF_C3H1"/>
    <property type="match status" value="1"/>
</dbReference>
<dbReference type="InterPro" id="IPR000571">
    <property type="entry name" value="Znf_CCCH"/>
</dbReference>
<evidence type="ECO:0000256" key="6">
    <source>
        <dbReference type="ARBA" id="ARBA00022694"/>
    </source>
</evidence>
<evidence type="ECO:0000256" key="3">
    <source>
        <dbReference type="ARBA" id="ARBA00022630"/>
    </source>
</evidence>
<evidence type="ECO:0000313" key="23">
    <source>
        <dbReference type="EMBL" id="KMZ64761.1"/>
    </source>
</evidence>
<dbReference type="FunFam" id="3.20.20.70:FF:000067">
    <property type="entry name" value="tRNA-dihydrouridine(47) synthase [NAD(P)(+)]"/>
    <property type="match status" value="1"/>
</dbReference>
<dbReference type="GO" id="GO:0106414">
    <property type="term" value="F:mRNA dihydrouridine synthase activity"/>
    <property type="evidence" value="ECO:0007669"/>
    <property type="project" value="RHEA"/>
</dbReference>
<gene>
    <name evidence="23" type="ORF">ZOSMA_34G00380</name>
</gene>
<evidence type="ECO:0000256" key="20">
    <source>
        <dbReference type="RuleBase" id="RU291113"/>
    </source>
</evidence>
<dbReference type="GO" id="GO:0017150">
    <property type="term" value="F:tRNA dihydrouridine synthase activity"/>
    <property type="evidence" value="ECO:0000318"/>
    <property type="project" value="GO_Central"/>
</dbReference>
<keyword evidence="7 19" id="KW-0479">Metal-binding</keyword>
<reference evidence="24" key="1">
    <citation type="journal article" date="2016" name="Nature">
        <title>The genome of the seagrass Zostera marina reveals angiosperm adaptation to the sea.</title>
        <authorList>
            <person name="Olsen J.L."/>
            <person name="Rouze P."/>
            <person name="Verhelst B."/>
            <person name="Lin Y.-C."/>
            <person name="Bayer T."/>
            <person name="Collen J."/>
            <person name="Dattolo E."/>
            <person name="De Paoli E."/>
            <person name="Dittami S."/>
            <person name="Maumus F."/>
            <person name="Michel G."/>
            <person name="Kersting A."/>
            <person name="Lauritano C."/>
            <person name="Lohaus R."/>
            <person name="Toepel M."/>
            <person name="Tonon T."/>
            <person name="Vanneste K."/>
            <person name="Amirebrahimi M."/>
            <person name="Brakel J."/>
            <person name="Bostroem C."/>
            <person name="Chovatia M."/>
            <person name="Grimwood J."/>
            <person name="Jenkins J.W."/>
            <person name="Jueterbock A."/>
            <person name="Mraz A."/>
            <person name="Stam W.T."/>
            <person name="Tice H."/>
            <person name="Bornberg-Bauer E."/>
            <person name="Green P.J."/>
            <person name="Pearson G.A."/>
            <person name="Procaccini G."/>
            <person name="Duarte C.M."/>
            <person name="Schmutz J."/>
            <person name="Reusch T.B.H."/>
            <person name="Van de Peer Y."/>
        </authorList>
    </citation>
    <scope>NUCLEOTIDE SEQUENCE [LARGE SCALE GENOMIC DNA]</scope>
    <source>
        <strain evidence="24">cv. Finnish</strain>
    </source>
</reference>
<comment type="catalytic activity">
    <reaction evidence="17">
        <text>a 5,6-dihydrouridine in mRNA + NADP(+) = a uridine in mRNA + NADPH + H(+)</text>
        <dbReference type="Rhea" id="RHEA:69855"/>
        <dbReference type="Rhea" id="RHEA-COMP:14658"/>
        <dbReference type="Rhea" id="RHEA-COMP:17789"/>
        <dbReference type="ChEBI" id="CHEBI:15378"/>
        <dbReference type="ChEBI" id="CHEBI:57783"/>
        <dbReference type="ChEBI" id="CHEBI:58349"/>
        <dbReference type="ChEBI" id="CHEBI:65315"/>
        <dbReference type="ChEBI" id="CHEBI:74443"/>
    </reaction>
    <physiologicalReaction direction="right-to-left" evidence="17">
        <dbReference type="Rhea" id="RHEA:69857"/>
    </physiologicalReaction>
</comment>
<comment type="similarity">
    <text evidence="20">Belongs to the dus family. Dus3 subfamily.</text>
</comment>
<keyword evidence="5" id="KW-0507">mRNA processing</keyword>
<dbReference type="Pfam" id="PF01207">
    <property type="entry name" value="Dus"/>
    <property type="match status" value="1"/>
</dbReference>
<evidence type="ECO:0000256" key="21">
    <source>
        <dbReference type="SAM" id="MobiDB-lite"/>
    </source>
</evidence>
<dbReference type="InterPro" id="IPR018517">
    <property type="entry name" value="tRNA_hU_synthase_CS"/>
</dbReference>
<keyword evidence="4 20" id="KW-0288">FMN</keyword>
<organism evidence="23 24">
    <name type="scientific">Zostera marina</name>
    <name type="common">Eelgrass</name>
    <dbReference type="NCBI Taxonomy" id="29655"/>
    <lineage>
        <taxon>Eukaryota</taxon>
        <taxon>Viridiplantae</taxon>
        <taxon>Streptophyta</taxon>
        <taxon>Embryophyta</taxon>
        <taxon>Tracheophyta</taxon>
        <taxon>Spermatophyta</taxon>
        <taxon>Magnoliopsida</taxon>
        <taxon>Liliopsida</taxon>
        <taxon>Zosteraceae</taxon>
        <taxon>Zostera</taxon>
    </lineage>
</organism>
<dbReference type="GO" id="GO:0006397">
    <property type="term" value="P:mRNA processing"/>
    <property type="evidence" value="ECO:0007669"/>
    <property type="project" value="UniProtKB-KW"/>
</dbReference>
<feature type="region of interest" description="Disordered" evidence="21">
    <location>
        <begin position="36"/>
        <end position="89"/>
    </location>
</feature>
<keyword evidence="24" id="KW-1185">Reference proteome</keyword>
<evidence type="ECO:0000256" key="17">
    <source>
        <dbReference type="ARBA" id="ARBA00049447"/>
    </source>
</evidence>
<protein>
    <recommendedName>
        <fullName evidence="2 20">tRNA-dihydrouridine(47) synthase [NAD(P)(+)]</fullName>
        <ecNumber evidence="20">1.3.1.-</ecNumber>
    </recommendedName>
    <alternativeName>
        <fullName evidence="20">tRNA-dihydrouridine synthase 3</fullName>
    </alternativeName>
</protein>
<evidence type="ECO:0000256" key="16">
    <source>
        <dbReference type="ARBA" id="ARBA00048342"/>
    </source>
</evidence>
<name>A0A0K9P6V9_ZOSMR</name>
<dbReference type="OrthoDB" id="259935at2759"/>
<dbReference type="CDD" id="cd02801">
    <property type="entry name" value="DUS_like_FMN"/>
    <property type="match status" value="1"/>
</dbReference>
<evidence type="ECO:0000256" key="7">
    <source>
        <dbReference type="ARBA" id="ARBA00022723"/>
    </source>
</evidence>
<evidence type="ECO:0000256" key="5">
    <source>
        <dbReference type="ARBA" id="ARBA00022664"/>
    </source>
</evidence>
<dbReference type="PROSITE" id="PS01136">
    <property type="entry name" value="UPF0034"/>
    <property type="match status" value="1"/>
</dbReference>
<feature type="zinc finger region" description="C3H1-type" evidence="19">
    <location>
        <begin position="87"/>
        <end position="118"/>
    </location>
</feature>
<dbReference type="OMA" id="WSYIAEC"/>
<evidence type="ECO:0000256" key="11">
    <source>
        <dbReference type="ARBA" id="ARBA00022857"/>
    </source>
</evidence>
<feature type="compositionally biased region" description="Basic and acidic residues" evidence="21">
    <location>
        <begin position="56"/>
        <end position="71"/>
    </location>
</feature>
<sequence length="682" mass="76015">MGEPENITTVMAADASELPKPEDLVARSIVPVKSAFLRPHSLRSSSSSLNPPSTGDAERNERKDSDVFNKEKKSKRQIKRDRQKDQKSAKNICSMVAKTGDVTACKYGANCRLSHDLDGFLKQKEEDLPGNCPFLEIGECCPYGIACRYSGTHREAAVSATSTVLNIKLSETNSLNKDVQRHLWKNTFKFPMADAQLKLLGLKKGNYSKGNDEIKDIENGTDRSHIPTKCDDDDTISTIVDDAPSKICVNNGSLEDASDVNDIRPQKKAKIPIDEECDITKTDNGTAPMEIEKHSRGETDSLNQKGNSTIVDVFPTIHTREKKLIDFRNKLYLAPLTTVGNLPFRRLCKVLGADITCGEMAMCTNLLQGQASEWALLRRHSSEDIFGVQLCGAYPDTVARTVELINSECSVDFIDINMGCPIDIVVNKGAGSSLLTKPMRIKNIIQAASGTVDKPLTIKVRTGFFEGRNRVDSLIADISNWGASAVTIHGRSRQQRYSKVADWDYIHQCASKTSGSLQVLGNGDIFSHLDWNKHKSDCPKLSTCMIARGALVKPWIFTEIKEERLWDISSGERFDILKKFVHFGLEHWGSDSKGVETTRYFLLEWLSYTYRYVPIALLDVIPQRLNWRPPGYYGRDDLETLMASDSAADWIRISEMLLGKVPGDFGFAPKHKSNAYDKTENG</sequence>
<comment type="caution">
    <text evidence="23">The sequence shown here is derived from an EMBL/GenBank/DDBJ whole genome shotgun (WGS) entry which is preliminary data.</text>
</comment>
<evidence type="ECO:0000256" key="10">
    <source>
        <dbReference type="ARBA" id="ARBA00022833"/>
    </source>
</evidence>
<keyword evidence="13" id="KW-0520">NAD</keyword>
<evidence type="ECO:0000256" key="13">
    <source>
        <dbReference type="ARBA" id="ARBA00023027"/>
    </source>
</evidence>
<dbReference type="GO" id="GO:0008270">
    <property type="term" value="F:zinc ion binding"/>
    <property type="evidence" value="ECO:0007669"/>
    <property type="project" value="UniProtKB-KW"/>
</dbReference>
<feature type="compositionally biased region" description="Low complexity" evidence="21">
    <location>
        <begin position="37"/>
        <end position="53"/>
    </location>
</feature>
<dbReference type="InterPro" id="IPR035587">
    <property type="entry name" value="DUS-like_FMN-bd"/>
</dbReference>
<dbReference type="PANTHER" id="PTHR45846:SF1">
    <property type="entry name" value="TRNA-DIHYDROURIDINE(47) SYNTHASE [NAD(P)(+)]-LIKE"/>
    <property type="match status" value="1"/>
</dbReference>
<evidence type="ECO:0000256" key="9">
    <source>
        <dbReference type="ARBA" id="ARBA00022771"/>
    </source>
</evidence>
<dbReference type="SUPFAM" id="SSF51395">
    <property type="entry name" value="FMN-linked oxidoreductases"/>
    <property type="match status" value="1"/>
</dbReference>
<evidence type="ECO:0000256" key="2">
    <source>
        <dbReference type="ARBA" id="ARBA00012376"/>
    </source>
</evidence>
<comment type="catalytic activity">
    <reaction evidence="15">
        <text>5,6-dihydrouridine(47) in tRNA + NAD(+) = uridine(47) in tRNA + NADH + H(+)</text>
        <dbReference type="Rhea" id="RHEA:53364"/>
        <dbReference type="Rhea" id="RHEA-COMP:13539"/>
        <dbReference type="Rhea" id="RHEA-COMP:13540"/>
        <dbReference type="ChEBI" id="CHEBI:15378"/>
        <dbReference type="ChEBI" id="CHEBI:57540"/>
        <dbReference type="ChEBI" id="CHEBI:57945"/>
        <dbReference type="ChEBI" id="CHEBI:65315"/>
        <dbReference type="ChEBI" id="CHEBI:74443"/>
        <dbReference type="EC" id="1.3.1.89"/>
    </reaction>
    <physiologicalReaction direction="right-to-left" evidence="15">
        <dbReference type="Rhea" id="RHEA:53366"/>
    </physiologicalReaction>
</comment>
<evidence type="ECO:0000256" key="14">
    <source>
        <dbReference type="ARBA" id="ARBA00045934"/>
    </source>
</evidence>
<evidence type="ECO:0000256" key="18">
    <source>
        <dbReference type="ARBA" id="ARBA00049513"/>
    </source>
</evidence>
<keyword evidence="3 20" id="KW-0285">Flavoprotein</keyword>
<evidence type="ECO:0000256" key="19">
    <source>
        <dbReference type="PROSITE-ProRule" id="PRU00723"/>
    </source>
</evidence>
<dbReference type="EC" id="1.3.1.-" evidence="20"/>
<dbReference type="AlphaFoldDB" id="A0A0K9P6V9"/>